<evidence type="ECO:0000313" key="7">
    <source>
        <dbReference type="EMBL" id="KAL2823602.1"/>
    </source>
</evidence>
<comment type="cofactor">
    <cofactor evidence="1">
        <name>Zn(2+)</name>
        <dbReference type="ChEBI" id="CHEBI:29105"/>
    </cofactor>
</comment>
<dbReference type="InterPro" id="IPR020843">
    <property type="entry name" value="ER"/>
</dbReference>
<dbReference type="InterPro" id="IPR013154">
    <property type="entry name" value="ADH-like_N"/>
</dbReference>
<organism evidence="7 8">
    <name type="scientific">Aspergillus cavernicola</name>
    <dbReference type="NCBI Taxonomy" id="176166"/>
    <lineage>
        <taxon>Eukaryota</taxon>
        <taxon>Fungi</taxon>
        <taxon>Dikarya</taxon>
        <taxon>Ascomycota</taxon>
        <taxon>Pezizomycotina</taxon>
        <taxon>Eurotiomycetes</taxon>
        <taxon>Eurotiomycetidae</taxon>
        <taxon>Eurotiales</taxon>
        <taxon>Aspergillaceae</taxon>
        <taxon>Aspergillus</taxon>
        <taxon>Aspergillus subgen. Nidulantes</taxon>
    </lineage>
</organism>
<name>A0ABR4I9I0_9EURO</name>
<keyword evidence="3" id="KW-0479">Metal-binding</keyword>
<dbReference type="InterPro" id="IPR013149">
    <property type="entry name" value="ADH-like_C"/>
</dbReference>
<keyword evidence="5" id="KW-0560">Oxidoreductase</keyword>
<dbReference type="InterPro" id="IPR036291">
    <property type="entry name" value="NAD(P)-bd_dom_sf"/>
</dbReference>
<accession>A0ABR4I9I0</accession>
<evidence type="ECO:0000256" key="4">
    <source>
        <dbReference type="ARBA" id="ARBA00022833"/>
    </source>
</evidence>
<evidence type="ECO:0000256" key="3">
    <source>
        <dbReference type="ARBA" id="ARBA00022723"/>
    </source>
</evidence>
<evidence type="ECO:0000256" key="5">
    <source>
        <dbReference type="ARBA" id="ARBA00023002"/>
    </source>
</evidence>
<dbReference type="Gene3D" id="3.40.50.720">
    <property type="entry name" value="NAD(P)-binding Rossmann-like Domain"/>
    <property type="match status" value="1"/>
</dbReference>
<dbReference type="Proteomes" id="UP001610335">
    <property type="component" value="Unassembled WGS sequence"/>
</dbReference>
<proteinExistence type="inferred from homology"/>
<dbReference type="PANTHER" id="PTHR43161:SF23">
    <property type="entry name" value="(R,R)-BUTANEDIOL DEHYDROGENASE-RELATED"/>
    <property type="match status" value="1"/>
</dbReference>
<comment type="similarity">
    <text evidence="2">Belongs to the zinc-containing alcohol dehydrogenase family.</text>
</comment>
<evidence type="ECO:0000256" key="1">
    <source>
        <dbReference type="ARBA" id="ARBA00001947"/>
    </source>
</evidence>
<gene>
    <name evidence="7" type="ORF">BDW59DRAFT_163179</name>
</gene>
<evidence type="ECO:0000313" key="8">
    <source>
        <dbReference type="Proteomes" id="UP001610335"/>
    </source>
</evidence>
<dbReference type="InterPro" id="IPR011032">
    <property type="entry name" value="GroES-like_sf"/>
</dbReference>
<feature type="domain" description="Enoyl reductase (ER)" evidence="6">
    <location>
        <begin position="11"/>
        <end position="349"/>
    </location>
</feature>
<evidence type="ECO:0000256" key="2">
    <source>
        <dbReference type="ARBA" id="ARBA00008072"/>
    </source>
</evidence>
<comment type="caution">
    <text evidence="7">The sequence shown here is derived from an EMBL/GenBank/DDBJ whole genome shotgun (WGS) entry which is preliminary data.</text>
</comment>
<sequence length="361" mass="39434">MELMRAARLHGSNDLRVEDVPVPDATQCKEGVLVEVEWCGICGSDLHLYTSDAPKFQQPFMMGHEFCGVVRKAFPGSTLEEGDRVVTNPTLTCEECFCCWSGWEPQCPKLLFIGLPGGHGGGLSEFVTVQESKLHKIPDNIGFESAALVEPLAVGLHAVRKAEVDDKDWGRKTVLILGGGPVGYAVLANLMAAGADPGRLLVTEPTERRLKSLQSFGVRVLSPDKDDIVKACKELSQGEGVEVAFDCAGKTESAGTAMSAMRPRGTYINVAFWGSNLIVPFYDFFKKEVTCRSSMAYSGDEFREALDLMAQGKYRSIGNMVTARYPLENAQEAFHQLLTRREDHIKILVTPKVSNTTPVAA</sequence>
<dbReference type="SMART" id="SM00829">
    <property type="entry name" value="PKS_ER"/>
    <property type="match status" value="1"/>
</dbReference>
<evidence type="ECO:0000259" key="6">
    <source>
        <dbReference type="SMART" id="SM00829"/>
    </source>
</evidence>
<keyword evidence="4" id="KW-0862">Zinc</keyword>
<dbReference type="PANTHER" id="PTHR43161">
    <property type="entry name" value="SORBITOL DEHYDROGENASE"/>
    <property type="match status" value="1"/>
</dbReference>
<reference evidence="7 8" key="1">
    <citation type="submission" date="2024-07" db="EMBL/GenBank/DDBJ databases">
        <title>Section-level genome sequencing and comparative genomics of Aspergillus sections Usti and Cavernicolus.</title>
        <authorList>
            <consortium name="Lawrence Berkeley National Laboratory"/>
            <person name="Nybo J.L."/>
            <person name="Vesth T.C."/>
            <person name="Theobald S."/>
            <person name="Frisvad J.C."/>
            <person name="Larsen T.O."/>
            <person name="Kjaerboelling I."/>
            <person name="Rothschild-Mancinelli K."/>
            <person name="Lyhne E.K."/>
            <person name="Kogle M.E."/>
            <person name="Barry K."/>
            <person name="Clum A."/>
            <person name="Na H."/>
            <person name="Ledsgaard L."/>
            <person name="Lin J."/>
            <person name="Lipzen A."/>
            <person name="Kuo A."/>
            <person name="Riley R."/>
            <person name="Mondo S."/>
            <person name="LaButti K."/>
            <person name="Haridas S."/>
            <person name="Pangalinan J."/>
            <person name="Salamov A.A."/>
            <person name="Simmons B.A."/>
            <person name="Magnuson J.K."/>
            <person name="Chen J."/>
            <person name="Drula E."/>
            <person name="Henrissat B."/>
            <person name="Wiebenga A."/>
            <person name="Lubbers R.J."/>
            <person name="Gomes A.C."/>
            <person name="Makela M.R."/>
            <person name="Stajich J."/>
            <person name="Grigoriev I.V."/>
            <person name="Mortensen U.H."/>
            <person name="De vries R.P."/>
            <person name="Baker S.E."/>
            <person name="Andersen M.R."/>
        </authorList>
    </citation>
    <scope>NUCLEOTIDE SEQUENCE [LARGE SCALE GENOMIC DNA]</scope>
    <source>
        <strain evidence="7 8">CBS 600.67</strain>
    </source>
</reference>
<protein>
    <submittedName>
        <fullName evidence="7">Chaperonin 10-like protein</fullName>
    </submittedName>
</protein>
<dbReference type="SUPFAM" id="SSF50129">
    <property type="entry name" value="GroES-like"/>
    <property type="match status" value="1"/>
</dbReference>
<dbReference type="Gene3D" id="3.90.180.10">
    <property type="entry name" value="Medium-chain alcohol dehydrogenases, catalytic domain"/>
    <property type="match status" value="1"/>
</dbReference>
<dbReference type="Pfam" id="PF08240">
    <property type="entry name" value="ADH_N"/>
    <property type="match status" value="1"/>
</dbReference>
<dbReference type="SUPFAM" id="SSF51735">
    <property type="entry name" value="NAD(P)-binding Rossmann-fold domains"/>
    <property type="match status" value="1"/>
</dbReference>
<keyword evidence="8" id="KW-1185">Reference proteome</keyword>
<dbReference type="EMBL" id="JBFXLS010000051">
    <property type="protein sequence ID" value="KAL2823602.1"/>
    <property type="molecule type" value="Genomic_DNA"/>
</dbReference>
<dbReference type="Pfam" id="PF00107">
    <property type="entry name" value="ADH_zinc_N"/>
    <property type="match status" value="1"/>
</dbReference>